<evidence type="ECO:0000313" key="1">
    <source>
        <dbReference type="EMBL" id="KKL88394.1"/>
    </source>
</evidence>
<accession>A0A0F9FPI7</accession>
<gene>
    <name evidence="1" type="ORF">LCGC14_1925140</name>
</gene>
<dbReference type="EMBL" id="LAZR01020577">
    <property type="protein sequence ID" value="KKL88394.1"/>
    <property type="molecule type" value="Genomic_DNA"/>
</dbReference>
<name>A0A0F9FPI7_9ZZZZ</name>
<protein>
    <submittedName>
        <fullName evidence="1">Uncharacterized protein</fullName>
    </submittedName>
</protein>
<proteinExistence type="predicted"/>
<sequence>MEQPSQREQHLSADADSLRGVIRQLDTDYARVQRKWEKSERVNAKLLAALEQAVLFIEGVFPEPSPLLKQELASYRNAIEEAKK</sequence>
<comment type="caution">
    <text evidence="1">The sequence shown here is derived from an EMBL/GenBank/DDBJ whole genome shotgun (WGS) entry which is preliminary data.</text>
</comment>
<organism evidence="1">
    <name type="scientific">marine sediment metagenome</name>
    <dbReference type="NCBI Taxonomy" id="412755"/>
    <lineage>
        <taxon>unclassified sequences</taxon>
        <taxon>metagenomes</taxon>
        <taxon>ecological metagenomes</taxon>
    </lineage>
</organism>
<reference evidence="1" key="1">
    <citation type="journal article" date="2015" name="Nature">
        <title>Complex archaea that bridge the gap between prokaryotes and eukaryotes.</title>
        <authorList>
            <person name="Spang A."/>
            <person name="Saw J.H."/>
            <person name="Jorgensen S.L."/>
            <person name="Zaremba-Niedzwiedzka K."/>
            <person name="Martijn J."/>
            <person name="Lind A.E."/>
            <person name="van Eijk R."/>
            <person name="Schleper C."/>
            <person name="Guy L."/>
            <person name="Ettema T.J."/>
        </authorList>
    </citation>
    <scope>NUCLEOTIDE SEQUENCE</scope>
</reference>
<dbReference type="AlphaFoldDB" id="A0A0F9FPI7"/>